<keyword evidence="2" id="KW-1185">Reference proteome</keyword>
<protein>
    <recommendedName>
        <fullName evidence="3">PB1 domain-containing protein</fullName>
    </recommendedName>
</protein>
<name>A0A163A3Y0_PHYB8</name>
<sequence length="115" mass="13240">MSDRIVESNGLMTANIPPPYKNDTKYYLRLYYENTMTSTTEQRMVALFAIETWTGFLKRLRAKLDMKNIYGIKYLDVNGNFVIVKDQEDIDIAILVHGESAKDPCIGLDAWILLD</sequence>
<dbReference type="Gene3D" id="3.10.20.90">
    <property type="entry name" value="Phosphatidylinositol 3-kinase Catalytic Subunit, Chain A, domain 1"/>
    <property type="match status" value="1"/>
</dbReference>
<dbReference type="RefSeq" id="XP_018288951.1">
    <property type="nucleotide sequence ID" value="XM_018436463.1"/>
</dbReference>
<evidence type="ECO:0008006" key="3">
    <source>
        <dbReference type="Google" id="ProtNLM"/>
    </source>
</evidence>
<dbReference type="InParanoid" id="A0A163A3Y0"/>
<organism evidence="1 2">
    <name type="scientific">Phycomyces blakesleeanus (strain ATCC 8743b / DSM 1359 / FGSC 10004 / NBRC 33097 / NRRL 1555)</name>
    <dbReference type="NCBI Taxonomy" id="763407"/>
    <lineage>
        <taxon>Eukaryota</taxon>
        <taxon>Fungi</taxon>
        <taxon>Fungi incertae sedis</taxon>
        <taxon>Mucoromycota</taxon>
        <taxon>Mucoromycotina</taxon>
        <taxon>Mucoromycetes</taxon>
        <taxon>Mucorales</taxon>
        <taxon>Phycomycetaceae</taxon>
        <taxon>Phycomyces</taxon>
    </lineage>
</organism>
<dbReference type="OrthoDB" id="2255081at2759"/>
<gene>
    <name evidence="1" type="ORF">PHYBLDRAFT_170991</name>
</gene>
<accession>A0A163A3Y0</accession>
<proteinExistence type="predicted"/>
<dbReference type="AlphaFoldDB" id="A0A163A3Y0"/>
<dbReference type="Proteomes" id="UP000077315">
    <property type="component" value="Unassembled WGS sequence"/>
</dbReference>
<dbReference type="SUPFAM" id="SSF54277">
    <property type="entry name" value="CAD &amp; PB1 domains"/>
    <property type="match status" value="1"/>
</dbReference>
<dbReference type="GeneID" id="28997369"/>
<dbReference type="EMBL" id="KV440987">
    <property type="protein sequence ID" value="OAD70911.1"/>
    <property type="molecule type" value="Genomic_DNA"/>
</dbReference>
<dbReference type="VEuPathDB" id="FungiDB:PHYBLDRAFT_170991"/>
<evidence type="ECO:0000313" key="1">
    <source>
        <dbReference type="EMBL" id="OAD70911.1"/>
    </source>
</evidence>
<evidence type="ECO:0000313" key="2">
    <source>
        <dbReference type="Proteomes" id="UP000077315"/>
    </source>
</evidence>
<reference evidence="2" key="1">
    <citation type="submission" date="2015-06" db="EMBL/GenBank/DDBJ databases">
        <title>Expansion of signal transduction pathways in fungi by whole-genome duplication.</title>
        <authorList>
            <consortium name="DOE Joint Genome Institute"/>
            <person name="Corrochano L.M."/>
            <person name="Kuo A."/>
            <person name="Marcet-Houben M."/>
            <person name="Polaino S."/>
            <person name="Salamov A."/>
            <person name="Villalobos J.M."/>
            <person name="Alvarez M.I."/>
            <person name="Avalos J."/>
            <person name="Benito E.P."/>
            <person name="Benoit I."/>
            <person name="Burger G."/>
            <person name="Camino L.P."/>
            <person name="Canovas D."/>
            <person name="Cerda-Olmedo E."/>
            <person name="Cheng J.-F."/>
            <person name="Dominguez A."/>
            <person name="Elias M."/>
            <person name="Eslava A.P."/>
            <person name="Glaser F."/>
            <person name="Grimwood J."/>
            <person name="Gutierrez G."/>
            <person name="Heitman J."/>
            <person name="Henrissat B."/>
            <person name="Iturriaga E.A."/>
            <person name="Lang B.F."/>
            <person name="Lavin J.L."/>
            <person name="Lee S."/>
            <person name="Li W."/>
            <person name="Lindquist E."/>
            <person name="Lopez-Garcia S."/>
            <person name="Luque E.M."/>
            <person name="Marcos A.T."/>
            <person name="Martin J."/>
            <person name="McCluskey K."/>
            <person name="Medina H.R."/>
            <person name="Miralles-Duran A."/>
            <person name="Miyazaki A."/>
            <person name="Munoz-Torres E."/>
            <person name="Oguiza J.A."/>
            <person name="Ohm R."/>
            <person name="Olmedo M."/>
            <person name="Orejas M."/>
            <person name="Ortiz-Castellanos L."/>
            <person name="Pisabarro A.G."/>
            <person name="Rodriguez-Romero J."/>
            <person name="Ruiz-Herrera J."/>
            <person name="Ruiz-Vazquez R."/>
            <person name="Sanz C."/>
            <person name="Schackwitz W."/>
            <person name="Schmutz J."/>
            <person name="Shahriari M."/>
            <person name="Shelest E."/>
            <person name="Silva-Franco F."/>
            <person name="Soanes D."/>
            <person name="Syed K."/>
            <person name="Tagua V.G."/>
            <person name="Talbot N.J."/>
            <person name="Thon M."/>
            <person name="De vries R.P."/>
            <person name="Wiebenga A."/>
            <person name="Yadav J.S."/>
            <person name="Braun E.L."/>
            <person name="Baker S."/>
            <person name="Garre V."/>
            <person name="Horwitz B."/>
            <person name="Torres-Martinez S."/>
            <person name="Idnurm A."/>
            <person name="Herrera-Estrella A."/>
            <person name="Gabaldon T."/>
            <person name="Grigoriev I.V."/>
        </authorList>
    </citation>
    <scope>NUCLEOTIDE SEQUENCE [LARGE SCALE GENOMIC DNA]</scope>
    <source>
        <strain evidence="2">NRRL 1555(-)</strain>
    </source>
</reference>